<dbReference type="PANTHER" id="PTHR31302">
    <property type="entry name" value="TRANSMEMBRANE PROTEIN WITH METALLOPHOSPHOESTERASE DOMAIN-RELATED"/>
    <property type="match status" value="1"/>
</dbReference>
<dbReference type="RefSeq" id="WP_229666577.1">
    <property type="nucleotide sequence ID" value="NZ_BMLG01000001.1"/>
</dbReference>
<dbReference type="GO" id="GO:0008758">
    <property type="term" value="F:UDP-2,3-diacylglucosamine hydrolase activity"/>
    <property type="evidence" value="ECO:0007669"/>
    <property type="project" value="TreeGrafter"/>
</dbReference>
<dbReference type="AlphaFoldDB" id="A0A917WNL0"/>
<sequence length="274" mass="30613">MRMRTGFILFTILATVISTLVKIFYDTKLFKVERVKVDTSKIPKGSSFTILQLSDIHNNVFGYQNEMLIRKVKQLNASIIVITGDLIDRKTSDFSQMFHLVEELVAMNKHVYFVSGNHEWGNPKAEEFFTGLKERKVTMLDNTNKKIQLSDVTFNLAGVADFTTAHDHLPEALNGIDETAYTVLLSHAPDIIGTFHEKPIDLTLCGHTHGGQIRFPIVGSVVARGHSFTGLDKGLYPQQDGKYIYVDSGIGTTGLPFRFLNQSQCSLITVKGSK</sequence>
<dbReference type="Pfam" id="PF00149">
    <property type="entry name" value="Metallophos"/>
    <property type="match status" value="1"/>
</dbReference>
<keyword evidence="5" id="KW-1185">Reference proteome</keyword>
<dbReference type="CDD" id="cd07385">
    <property type="entry name" value="MPP_YkuE_C"/>
    <property type="match status" value="1"/>
</dbReference>
<dbReference type="GO" id="GO:0009245">
    <property type="term" value="P:lipid A biosynthetic process"/>
    <property type="evidence" value="ECO:0007669"/>
    <property type="project" value="TreeGrafter"/>
</dbReference>
<keyword evidence="1" id="KW-0479">Metal-binding</keyword>
<dbReference type="GO" id="GO:0046872">
    <property type="term" value="F:metal ion binding"/>
    <property type="evidence" value="ECO:0007669"/>
    <property type="project" value="UniProtKB-KW"/>
</dbReference>
<dbReference type="InterPro" id="IPR029052">
    <property type="entry name" value="Metallo-depent_PP-like"/>
</dbReference>
<evidence type="ECO:0000256" key="2">
    <source>
        <dbReference type="ARBA" id="ARBA00022801"/>
    </source>
</evidence>
<reference evidence="4" key="2">
    <citation type="submission" date="2020-09" db="EMBL/GenBank/DDBJ databases">
        <authorList>
            <person name="Sun Q."/>
            <person name="Zhou Y."/>
        </authorList>
    </citation>
    <scope>NUCLEOTIDE SEQUENCE</scope>
    <source>
        <strain evidence="4">CGMCC 1.6333</strain>
    </source>
</reference>
<dbReference type="PANTHER" id="PTHR31302:SF31">
    <property type="entry name" value="PHOSPHODIESTERASE YAEI"/>
    <property type="match status" value="1"/>
</dbReference>
<proteinExistence type="predicted"/>
<dbReference type="Proteomes" id="UP000618460">
    <property type="component" value="Unassembled WGS sequence"/>
</dbReference>
<dbReference type="SUPFAM" id="SSF56300">
    <property type="entry name" value="Metallo-dependent phosphatases"/>
    <property type="match status" value="1"/>
</dbReference>
<organism evidence="4 5">
    <name type="scientific">Paraliobacillus quinghaiensis</name>
    <dbReference type="NCBI Taxonomy" id="470815"/>
    <lineage>
        <taxon>Bacteria</taxon>
        <taxon>Bacillati</taxon>
        <taxon>Bacillota</taxon>
        <taxon>Bacilli</taxon>
        <taxon>Bacillales</taxon>
        <taxon>Bacillaceae</taxon>
        <taxon>Paraliobacillus</taxon>
    </lineage>
</organism>
<evidence type="ECO:0000313" key="4">
    <source>
        <dbReference type="EMBL" id="GGM18928.1"/>
    </source>
</evidence>
<evidence type="ECO:0000256" key="1">
    <source>
        <dbReference type="ARBA" id="ARBA00022723"/>
    </source>
</evidence>
<dbReference type="InterPro" id="IPR051158">
    <property type="entry name" value="Metallophosphoesterase_sf"/>
</dbReference>
<accession>A0A917WNL0</accession>
<feature type="domain" description="Calcineurin-like phosphoesterase" evidence="3">
    <location>
        <begin position="49"/>
        <end position="210"/>
    </location>
</feature>
<dbReference type="Gene3D" id="3.60.21.10">
    <property type="match status" value="1"/>
</dbReference>
<comment type="caution">
    <text evidence="4">The sequence shown here is derived from an EMBL/GenBank/DDBJ whole genome shotgun (WGS) entry which is preliminary data.</text>
</comment>
<dbReference type="InterPro" id="IPR004843">
    <property type="entry name" value="Calcineurin-like_PHP"/>
</dbReference>
<gene>
    <name evidence="4" type="ORF">GCM10011351_00870</name>
</gene>
<keyword evidence="2" id="KW-0378">Hydrolase</keyword>
<dbReference type="GO" id="GO:0016020">
    <property type="term" value="C:membrane"/>
    <property type="evidence" value="ECO:0007669"/>
    <property type="project" value="GOC"/>
</dbReference>
<name>A0A917WNL0_9BACI</name>
<evidence type="ECO:0000259" key="3">
    <source>
        <dbReference type="Pfam" id="PF00149"/>
    </source>
</evidence>
<reference evidence="4" key="1">
    <citation type="journal article" date="2014" name="Int. J. Syst. Evol. Microbiol.">
        <title>Complete genome sequence of Corynebacterium casei LMG S-19264T (=DSM 44701T), isolated from a smear-ripened cheese.</title>
        <authorList>
            <consortium name="US DOE Joint Genome Institute (JGI-PGF)"/>
            <person name="Walter F."/>
            <person name="Albersmeier A."/>
            <person name="Kalinowski J."/>
            <person name="Ruckert C."/>
        </authorList>
    </citation>
    <scope>NUCLEOTIDE SEQUENCE</scope>
    <source>
        <strain evidence="4">CGMCC 1.6333</strain>
    </source>
</reference>
<protein>
    <submittedName>
        <fullName evidence="4">Phosphoesterase</fullName>
    </submittedName>
</protein>
<dbReference type="EMBL" id="BMLG01000001">
    <property type="protein sequence ID" value="GGM18928.1"/>
    <property type="molecule type" value="Genomic_DNA"/>
</dbReference>
<evidence type="ECO:0000313" key="5">
    <source>
        <dbReference type="Proteomes" id="UP000618460"/>
    </source>
</evidence>